<evidence type="ECO:0000256" key="7">
    <source>
        <dbReference type="RuleBase" id="RU363031"/>
    </source>
</evidence>
<dbReference type="Proteomes" id="UP000230981">
    <property type="component" value="Unassembled WGS sequence"/>
</dbReference>
<keyword evidence="2 7" id="KW-0808">Transferase</keyword>
<comment type="catalytic activity">
    <reaction evidence="5 7">
        <text>RNA(n) + a ribonucleoside 5'-triphosphate = RNA(n+1) + diphosphate</text>
        <dbReference type="Rhea" id="RHEA:21248"/>
        <dbReference type="Rhea" id="RHEA-COMP:14527"/>
        <dbReference type="Rhea" id="RHEA-COMP:17342"/>
        <dbReference type="ChEBI" id="CHEBI:33019"/>
        <dbReference type="ChEBI" id="CHEBI:61557"/>
        <dbReference type="ChEBI" id="CHEBI:140395"/>
        <dbReference type="EC" id="2.7.7.6"/>
    </reaction>
</comment>
<dbReference type="InterPro" id="IPR007641">
    <property type="entry name" value="RNA_pol_Rpb2_7"/>
</dbReference>
<evidence type="ECO:0000256" key="1">
    <source>
        <dbReference type="ARBA" id="ARBA00022478"/>
    </source>
</evidence>
<dbReference type="InterPro" id="IPR007120">
    <property type="entry name" value="DNA-dir_RNAP_su2_dom"/>
</dbReference>
<accession>A0ABX4MH34</accession>
<dbReference type="Gene3D" id="3.90.1100.10">
    <property type="match status" value="1"/>
</dbReference>
<proteinExistence type="inferred from homology"/>
<evidence type="ECO:0000259" key="10">
    <source>
        <dbReference type="Pfam" id="PF04565"/>
    </source>
</evidence>
<comment type="caution">
    <text evidence="11">The sequence shown here is derived from an EMBL/GenBank/DDBJ whole genome shotgun (WGS) entry which is preliminary data.</text>
</comment>
<dbReference type="InterPro" id="IPR015712">
    <property type="entry name" value="DNA-dir_RNA_pol_su2"/>
</dbReference>
<dbReference type="Pfam" id="PF00562">
    <property type="entry name" value="RNA_pol_Rpb2_6"/>
    <property type="match status" value="1"/>
</dbReference>
<evidence type="ECO:0000256" key="4">
    <source>
        <dbReference type="ARBA" id="ARBA00023163"/>
    </source>
</evidence>
<comment type="subunit">
    <text evidence="7">The RNAP catalytic core consists of 2 alpha, 1 beta, 1 beta' and 1 omega subunit. When a sigma factor is associated with the core the holoenzyme is formed, which can initiate transcription.</text>
</comment>
<dbReference type="GO" id="GO:0000428">
    <property type="term" value="C:DNA-directed RNA polymerase complex"/>
    <property type="evidence" value="ECO:0007669"/>
    <property type="project" value="UniProtKB-KW"/>
</dbReference>
<evidence type="ECO:0000259" key="9">
    <source>
        <dbReference type="Pfam" id="PF04560"/>
    </source>
</evidence>
<protein>
    <recommendedName>
        <fullName evidence="7">DNA-directed RNA polymerase subunit beta</fullName>
        <ecNumber evidence="7">2.7.7.6</ecNumber>
    </recommendedName>
</protein>
<evidence type="ECO:0000256" key="3">
    <source>
        <dbReference type="ARBA" id="ARBA00022695"/>
    </source>
</evidence>
<dbReference type="Gene3D" id="3.90.1800.10">
    <property type="entry name" value="RNA polymerase alpha subunit dimerisation domain"/>
    <property type="match status" value="1"/>
</dbReference>
<feature type="domain" description="RNA polymerase Rpb2" evidence="9">
    <location>
        <begin position="1150"/>
        <end position="1222"/>
    </location>
</feature>
<dbReference type="Gene3D" id="2.30.150.10">
    <property type="entry name" value="DNA-directed RNA polymerase, beta subunit, external 1 domain"/>
    <property type="match status" value="1"/>
</dbReference>
<dbReference type="Pfam" id="PF04560">
    <property type="entry name" value="RNA_pol_Rpb2_7"/>
    <property type="match status" value="1"/>
</dbReference>
<feature type="domain" description="DNA-directed RNA polymerase subunit 2 hybrid-binding" evidence="8">
    <location>
        <begin position="557"/>
        <end position="1147"/>
    </location>
</feature>
<dbReference type="EC" id="2.7.7.6" evidence="7"/>
<dbReference type="InterPro" id="IPR037034">
    <property type="entry name" value="RNA_pol_Rpb2_2_sf"/>
</dbReference>
<dbReference type="Gene3D" id="3.90.1110.10">
    <property type="entry name" value="RNA polymerase Rpb2, domain 2"/>
    <property type="match status" value="1"/>
</dbReference>
<dbReference type="InterPro" id="IPR007645">
    <property type="entry name" value="RNA_pol_Rpb2_3"/>
</dbReference>
<dbReference type="InterPro" id="IPR007121">
    <property type="entry name" value="RNA_pol_bsu_CS"/>
</dbReference>
<dbReference type="Gene3D" id="2.40.50.150">
    <property type="match status" value="1"/>
</dbReference>
<keyword evidence="1 7" id="KW-0240">DNA-directed RNA polymerase</keyword>
<organism evidence="11 12">
    <name type="scientific">Candidatus Hodgkinia cicadicola</name>
    <dbReference type="NCBI Taxonomy" id="573658"/>
    <lineage>
        <taxon>Bacteria</taxon>
        <taxon>Pseudomonadati</taxon>
        <taxon>Pseudomonadota</taxon>
        <taxon>Alphaproteobacteria</taxon>
        <taxon>Hyphomicrobiales</taxon>
        <taxon>Candidatus Hodgkinia</taxon>
    </lineage>
</organism>
<dbReference type="InterPro" id="IPR014724">
    <property type="entry name" value="RNA_pol_RPB2_OB-fold"/>
</dbReference>
<dbReference type="InterPro" id="IPR042107">
    <property type="entry name" value="DNA-dir_RNA_pol_bsu_ext_1_sf"/>
</dbReference>
<gene>
    <name evidence="11" type="primary">rpoB</name>
    <name evidence="11" type="ORF">magtdc_112</name>
</gene>
<evidence type="ECO:0000259" key="8">
    <source>
        <dbReference type="Pfam" id="PF00562"/>
    </source>
</evidence>
<comment type="similarity">
    <text evidence="6">Belongs to the RNA polymerase beta chain family.</text>
</comment>
<dbReference type="SUPFAM" id="SSF64484">
    <property type="entry name" value="beta and beta-prime subunits of DNA dependent RNA-polymerase"/>
    <property type="match status" value="1"/>
</dbReference>
<evidence type="ECO:0000256" key="6">
    <source>
        <dbReference type="RuleBase" id="RU000434"/>
    </source>
</evidence>
<sequence>MRINLTGDGDNNGQLLIDCPQGRLYSLPLFGCHNEIGIRLSKIRLHLSSLFPIEFRDYNIDFGDVVYDLRRWERCCVVSLKINFIDYDGTNDFDLIHSTNSVIIPLINLPLSNKKDVITVNGLHKTFISQLVKQSDVQVKVVDDDGFIIFKTIDFSPFKIKFNKSICDLYVDRDKCGCLESMLVYGIKRNHLVRTVGNEVVIAYRNNNWYRLKITMDCVVKNKFGWRRRLRGMKCFDILTTKGKVVSTIKFNKKQVIKLTKSSALTIGSPLRIVLHKMLTKCMFKFDRCLDLRGLNPVNLERINMVDMTMAGRHLLNSFTEQNDWNFDMLTKRDLILIWNKCVNTNKKIDESNFNVRLIRGIGDTIIDWVINVLEDVLFSRIQILEPDLVIKRIAMLFNRHQRSIDKLFNQSELVQHLEQLNSLTKLDQKLRVLNMRSDGVSIRTTGTSSRYVQKWHLGKLCPIESPEGQNIGLVLSLALHTSFDVDGQLLTTFCIEDTNNRHNKISHLNYYNVGRYSEPIVSGSDERFIEDGNSDSKQHNVVRLINKAQVFSPVVNLIPFLTHNDPTRALMATNMLKQAIPLTHPQPPLIGTGLESSVMAATNDNITAKCTSVVMEVDGTKVTTYNPVTMEYYSYPIPDTTSRGQNGCERFRSVVKVGQIIKQGDVVAECQSSSDGEMSLGVNLLAAIMCWRGYNYEDSILLSEDVVHRGLLHSMHIVSLDVEVFKTTSGHEILTNKLNIGENVGVNKLMDSGFVEAGSLVNEGDVLVGKLTPIAKGKSTEANDLSHSMFTNEVDVRYIDSSVRVPIGIRRAVVLGITEEGVEVDQMKLKQNEWLETLSNINEKYWRRLMVLSEQGGIKVNVSVVKTNTNIMEFDIDDGNILSDLMLLKKMFSLEVRRFISLYKYKSNARLTCNKRSRIRGKHVGLEVINRIKIRLLVRRSIEVGDKVCGRHGNKGVISRIVPKEDMPYLADGTVIDIVINPLSIPSRMNIGQILEIQLGLVSHGLGLEYKRFVDIYNKLNNKMLFMELIGKKFTEIDPNVDIQSLSFDDVLEMSRDLANGVRFACPLTDESTIELLDQFNKRVNNRDRFSQFQLYDGRMGLPFERKTTVGKLYVLKLDHLVDNKIHVRSVGPYSHILKQPVKGRDNKGGQRLGEMEVWALQSYGVASMLKEVCTAKCDDILSRKLIKQSVFNNRPRLESTWGQSLVTTIREMFSLVVEVRCR</sequence>
<keyword evidence="4 7" id="KW-0804">Transcription</keyword>
<dbReference type="RefSeq" id="WP_146656565.1">
    <property type="nucleotide sequence ID" value="NZ_CM008773.1"/>
</dbReference>
<dbReference type="PROSITE" id="PS01166">
    <property type="entry name" value="RNA_POL_BETA"/>
    <property type="match status" value="1"/>
</dbReference>
<dbReference type="Gene3D" id="2.40.270.10">
    <property type="entry name" value="DNA-directed RNA polymerase, subunit 2, domain 6"/>
    <property type="match status" value="2"/>
</dbReference>
<dbReference type="Gene3D" id="2.40.50.100">
    <property type="match status" value="1"/>
</dbReference>
<evidence type="ECO:0000313" key="12">
    <source>
        <dbReference type="Proteomes" id="UP000230981"/>
    </source>
</evidence>
<evidence type="ECO:0000256" key="2">
    <source>
        <dbReference type="ARBA" id="ARBA00022679"/>
    </source>
</evidence>
<reference evidence="11" key="1">
    <citation type="submission" date="2017-09" db="EMBL/GenBank/DDBJ databases">
        <authorList>
            <person name="Campbell M.A."/>
            <person name="Lukasik P."/>
            <person name="Simon C."/>
            <person name="McCutcheon J.P."/>
        </authorList>
    </citation>
    <scope>NUCLEOTIDE SEQUENCE [LARGE SCALE GENOMIC DNA]</scope>
    <source>
        <strain evidence="11">MAGTDC</strain>
    </source>
</reference>
<evidence type="ECO:0000313" key="11">
    <source>
        <dbReference type="EMBL" id="PIM95950.1"/>
    </source>
</evidence>
<dbReference type="GO" id="GO:0003899">
    <property type="term" value="F:DNA-directed RNA polymerase activity"/>
    <property type="evidence" value="ECO:0007669"/>
    <property type="project" value="UniProtKB-EC"/>
</dbReference>
<dbReference type="InterPro" id="IPR037033">
    <property type="entry name" value="DNA-dir_RNAP_su2_hyb_sf"/>
</dbReference>
<comment type="function">
    <text evidence="7">DNA-dependent RNA polymerase catalyzes the transcription of DNA into RNA using the four ribonucleoside triphosphates as substrates.</text>
</comment>
<evidence type="ECO:0000256" key="5">
    <source>
        <dbReference type="ARBA" id="ARBA00048552"/>
    </source>
</evidence>
<dbReference type="Pfam" id="PF04565">
    <property type="entry name" value="RNA_pol_Rpb2_3"/>
    <property type="match status" value="1"/>
</dbReference>
<keyword evidence="3 7" id="KW-0548">Nucleotidyltransferase</keyword>
<feature type="domain" description="RNA polymerase Rpb2" evidence="10">
    <location>
        <begin position="416"/>
        <end position="482"/>
    </location>
</feature>
<dbReference type="PANTHER" id="PTHR20856">
    <property type="entry name" value="DNA-DIRECTED RNA POLYMERASE I SUBUNIT 2"/>
    <property type="match status" value="1"/>
</dbReference>
<keyword evidence="12" id="KW-1185">Reference proteome</keyword>
<dbReference type="EMBL" id="NXGO01000013">
    <property type="protein sequence ID" value="PIM95950.1"/>
    <property type="molecule type" value="Genomic_DNA"/>
</dbReference>
<name>A0ABX4MH34_9HYPH</name>